<evidence type="ECO:0000313" key="3">
    <source>
        <dbReference type="EMBL" id="MBM9503950.1"/>
    </source>
</evidence>
<feature type="region of interest" description="Disordered" evidence="1">
    <location>
        <begin position="101"/>
        <end position="125"/>
    </location>
</feature>
<keyword evidence="2" id="KW-1133">Transmembrane helix</keyword>
<proteinExistence type="predicted"/>
<comment type="caution">
    <text evidence="3">The sequence shown here is derived from an EMBL/GenBank/DDBJ whole genome shotgun (WGS) entry which is preliminary data.</text>
</comment>
<evidence type="ECO:0000256" key="1">
    <source>
        <dbReference type="SAM" id="MobiDB-lite"/>
    </source>
</evidence>
<sequence length="232" mass="23525">MSDTPAPPRGAAAQSPPPPHRPERGPEHGSGQGPGEVPPPPLAPGLTQPLPLPQAYVPLPAVARPRRLRPLAVAGLVAAAIALAAGAVIAGALLVPHGHGSALPREPDHGTYSTPLPGGRTADYPDGVRVTVGDARVAATGAHSADTGAPVEFTVTVTNGSSHRVSLAQGNVSAFTEGDDAGPAYDRLTGTLAPGTASSARFTVLVPAEETLEVDVSPDRTYHRAVWQLDVP</sequence>
<organism evidence="3 4">
    <name type="scientific">Actinacidiphila acididurans</name>
    <dbReference type="NCBI Taxonomy" id="2784346"/>
    <lineage>
        <taxon>Bacteria</taxon>
        <taxon>Bacillati</taxon>
        <taxon>Actinomycetota</taxon>
        <taxon>Actinomycetes</taxon>
        <taxon>Kitasatosporales</taxon>
        <taxon>Streptomycetaceae</taxon>
        <taxon>Actinacidiphila</taxon>
    </lineage>
</organism>
<keyword evidence="2" id="KW-0472">Membrane</keyword>
<name>A0ABS2TKT7_9ACTN</name>
<accession>A0ABS2TKT7</accession>
<feature type="region of interest" description="Disordered" evidence="1">
    <location>
        <begin position="1"/>
        <end position="49"/>
    </location>
</feature>
<keyword evidence="2" id="KW-0812">Transmembrane</keyword>
<dbReference type="Proteomes" id="UP000749040">
    <property type="component" value="Unassembled WGS sequence"/>
</dbReference>
<evidence type="ECO:0000313" key="4">
    <source>
        <dbReference type="Proteomes" id="UP000749040"/>
    </source>
</evidence>
<dbReference type="EMBL" id="JADKYB010000002">
    <property type="protein sequence ID" value="MBM9503950.1"/>
    <property type="molecule type" value="Genomic_DNA"/>
</dbReference>
<reference evidence="3 4" key="1">
    <citation type="submission" date="2021-01" db="EMBL/GenBank/DDBJ databases">
        <title>Streptomyces acididurans sp. nov., isolated from a peat swamp forest soil.</title>
        <authorList>
            <person name="Chantavorakit T."/>
            <person name="Duangmal K."/>
        </authorList>
    </citation>
    <scope>NUCLEOTIDE SEQUENCE [LARGE SCALE GENOMIC DNA]</scope>
    <source>
        <strain evidence="3 4">KK5PA1</strain>
    </source>
</reference>
<evidence type="ECO:0000256" key="2">
    <source>
        <dbReference type="SAM" id="Phobius"/>
    </source>
</evidence>
<gene>
    <name evidence="3" type="ORF">ITX44_05250</name>
</gene>
<protein>
    <recommendedName>
        <fullName evidence="5">DUF4352 domain-containing protein</fullName>
    </recommendedName>
</protein>
<feature type="transmembrane region" description="Helical" evidence="2">
    <location>
        <begin position="71"/>
        <end position="95"/>
    </location>
</feature>
<keyword evidence="4" id="KW-1185">Reference proteome</keyword>
<evidence type="ECO:0008006" key="5">
    <source>
        <dbReference type="Google" id="ProtNLM"/>
    </source>
</evidence>
<dbReference type="RefSeq" id="WP_205355776.1">
    <property type="nucleotide sequence ID" value="NZ_JADKYB010000002.1"/>
</dbReference>